<feature type="transmembrane region" description="Helical" evidence="1">
    <location>
        <begin position="79"/>
        <end position="98"/>
    </location>
</feature>
<dbReference type="Pfam" id="PF20152">
    <property type="entry name" value="DUF6534"/>
    <property type="match status" value="1"/>
</dbReference>
<dbReference type="Proteomes" id="UP000076727">
    <property type="component" value="Unassembled WGS sequence"/>
</dbReference>
<keyword evidence="1" id="KW-1133">Transmembrane helix</keyword>
<gene>
    <name evidence="3" type="ORF">DAEQUDRAFT_760425</name>
</gene>
<dbReference type="STRING" id="1314783.A0A165KSG4"/>
<dbReference type="AlphaFoldDB" id="A0A165KSG4"/>
<evidence type="ECO:0000313" key="3">
    <source>
        <dbReference type="EMBL" id="KZT63523.1"/>
    </source>
</evidence>
<evidence type="ECO:0000313" key="4">
    <source>
        <dbReference type="Proteomes" id="UP000076727"/>
    </source>
</evidence>
<dbReference type="EMBL" id="KV429175">
    <property type="protein sequence ID" value="KZT63523.1"/>
    <property type="molecule type" value="Genomic_DNA"/>
</dbReference>
<protein>
    <recommendedName>
        <fullName evidence="2">DUF6534 domain-containing protein</fullName>
    </recommendedName>
</protein>
<keyword evidence="1" id="KW-0472">Membrane</keyword>
<reference evidence="3 4" key="1">
    <citation type="journal article" date="2016" name="Mol. Biol. Evol.">
        <title>Comparative Genomics of Early-Diverging Mushroom-Forming Fungi Provides Insights into the Origins of Lignocellulose Decay Capabilities.</title>
        <authorList>
            <person name="Nagy L.G."/>
            <person name="Riley R."/>
            <person name="Tritt A."/>
            <person name="Adam C."/>
            <person name="Daum C."/>
            <person name="Floudas D."/>
            <person name="Sun H."/>
            <person name="Yadav J.S."/>
            <person name="Pangilinan J."/>
            <person name="Larsson K.H."/>
            <person name="Matsuura K."/>
            <person name="Barry K."/>
            <person name="Labutti K."/>
            <person name="Kuo R."/>
            <person name="Ohm R.A."/>
            <person name="Bhattacharya S.S."/>
            <person name="Shirouzu T."/>
            <person name="Yoshinaga Y."/>
            <person name="Martin F.M."/>
            <person name="Grigoriev I.V."/>
            <person name="Hibbett D.S."/>
        </authorList>
    </citation>
    <scope>NUCLEOTIDE SEQUENCE [LARGE SCALE GENOMIC DNA]</scope>
    <source>
        <strain evidence="3 4">L-15889</strain>
    </source>
</reference>
<name>A0A165KSG4_9APHY</name>
<sequence>MGAIAPPCMVLITDIYIAFFLWRGLRATRPPIRGRTDRIISRLITYNSERGILLCIVQLICLAAYIYDLVSNITGTTGSIYFIEGPIYFNSGMAVLNVRRHMRERLANHHLFVETMHLERRSRLEGDNGIAR</sequence>
<feature type="transmembrane region" description="Helical" evidence="1">
    <location>
        <begin position="6"/>
        <end position="25"/>
    </location>
</feature>
<evidence type="ECO:0000256" key="1">
    <source>
        <dbReference type="SAM" id="Phobius"/>
    </source>
</evidence>
<keyword evidence="4" id="KW-1185">Reference proteome</keyword>
<accession>A0A165KSG4</accession>
<proteinExistence type="predicted"/>
<feature type="domain" description="DUF6534" evidence="2">
    <location>
        <begin position="11"/>
        <end position="101"/>
    </location>
</feature>
<dbReference type="OrthoDB" id="3270417at2759"/>
<dbReference type="InterPro" id="IPR045339">
    <property type="entry name" value="DUF6534"/>
</dbReference>
<evidence type="ECO:0000259" key="2">
    <source>
        <dbReference type="Pfam" id="PF20152"/>
    </source>
</evidence>
<feature type="transmembrane region" description="Helical" evidence="1">
    <location>
        <begin position="51"/>
        <end position="67"/>
    </location>
</feature>
<organism evidence="3 4">
    <name type="scientific">Daedalea quercina L-15889</name>
    <dbReference type="NCBI Taxonomy" id="1314783"/>
    <lineage>
        <taxon>Eukaryota</taxon>
        <taxon>Fungi</taxon>
        <taxon>Dikarya</taxon>
        <taxon>Basidiomycota</taxon>
        <taxon>Agaricomycotina</taxon>
        <taxon>Agaricomycetes</taxon>
        <taxon>Polyporales</taxon>
        <taxon>Fomitopsis</taxon>
    </lineage>
</organism>
<keyword evidence="1" id="KW-0812">Transmembrane</keyword>